<dbReference type="InterPro" id="IPR050300">
    <property type="entry name" value="GDXG_lipolytic_enzyme"/>
</dbReference>
<evidence type="ECO:0000259" key="3">
    <source>
        <dbReference type="Pfam" id="PF20434"/>
    </source>
</evidence>
<dbReference type="AlphaFoldDB" id="A0A7S2LRC2"/>
<dbReference type="PANTHER" id="PTHR48081">
    <property type="entry name" value="AB HYDROLASE SUPERFAMILY PROTEIN C4A8.06C"/>
    <property type="match status" value="1"/>
</dbReference>
<dbReference type="Gene3D" id="3.40.50.1820">
    <property type="entry name" value="alpha/beta hydrolase"/>
    <property type="match status" value="1"/>
</dbReference>
<gene>
    <name evidence="4" type="ORF">LDAN0321_LOCUS20975</name>
</gene>
<keyword evidence="1" id="KW-0378">Hydrolase</keyword>
<feature type="domain" description="BD-FAE-like" evidence="3">
    <location>
        <begin position="141"/>
        <end position="350"/>
    </location>
</feature>
<keyword evidence="2" id="KW-0472">Membrane</keyword>
<dbReference type="InterPro" id="IPR029058">
    <property type="entry name" value="AB_hydrolase_fold"/>
</dbReference>
<evidence type="ECO:0000256" key="1">
    <source>
        <dbReference type="ARBA" id="ARBA00022801"/>
    </source>
</evidence>
<feature type="transmembrane region" description="Helical" evidence="2">
    <location>
        <begin position="53"/>
        <end position="75"/>
    </location>
</feature>
<accession>A0A7S2LRC2</accession>
<dbReference type="Pfam" id="PF20434">
    <property type="entry name" value="BD-FAE"/>
    <property type="match status" value="1"/>
</dbReference>
<evidence type="ECO:0000256" key="2">
    <source>
        <dbReference type="SAM" id="Phobius"/>
    </source>
</evidence>
<reference evidence="4" key="1">
    <citation type="submission" date="2021-01" db="EMBL/GenBank/DDBJ databases">
        <authorList>
            <person name="Corre E."/>
            <person name="Pelletier E."/>
            <person name="Niang G."/>
            <person name="Scheremetjew M."/>
            <person name="Finn R."/>
            <person name="Kale V."/>
            <person name="Holt S."/>
            <person name="Cochrane G."/>
            <person name="Meng A."/>
            <person name="Brown T."/>
            <person name="Cohen L."/>
        </authorList>
    </citation>
    <scope>NUCLEOTIDE SEQUENCE</scope>
    <source>
        <strain evidence="4">B650</strain>
    </source>
</reference>
<dbReference type="PANTHER" id="PTHR48081:SF33">
    <property type="entry name" value="KYNURENINE FORMAMIDASE"/>
    <property type="match status" value="1"/>
</dbReference>
<proteinExistence type="predicted"/>
<dbReference type="GO" id="GO:0016787">
    <property type="term" value="F:hydrolase activity"/>
    <property type="evidence" value="ECO:0007669"/>
    <property type="project" value="UniProtKB-KW"/>
</dbReference>
<organism evidence="4">
    <name type="scientific">Leptocylindrus danicus</name>
    <dbReference type="NCBI Taxonomy" id="163516"/>
    <lineage>
        <taxon>Eukaryota</taxon>
        <taxon>Sar</taxon>
        <taxon>Stramenopiles</taxon>
        <taxon>Ochrophyta</taxon>
        <taxon>Bacillariophyta</taxon>
        <taxon>Coscinodiscophyceae</taxon>
        <taxon>Chaetocerotophycidae</taxon>
        <taxon>Leptocylindrales</taxon>
        <taxon>Leptocylindraceae</taxon>
        <taxon>Leptocylindrus</taxon>
    </lineage>
</organism>
<dbReference type="InterPro" id="IPR049492">
    <property type="entry name" value="BD-FAE-like_dom"/>
</dbReference>
<evidence type="ECO:0000313" key="4">
    <source>
        <dbReference type="EMBL" id="CAD9614028.1"/>
    </source>
</evidence>
<dbReference type="SUPFAM" id="SSF53474">
    <property type="entry name" value="alpha/beta-Hydrolases"/>
    <property type="match status" value="1"/>
</dbReference>
<dbReference type="EMBL" id="HBGY01033444">
    <property type="protein sequence ID" value="CAD9614028.1"/>
    <property type="molecule type" value="Transcribed_RNA"/>
</dbReference>
<name>A0A7S2LRC2_9STRA</name>
<keyword evidence="2" id="KW-1133">Transmembrane helix</keyword>
<dbReference type="InterPro" id="IPR019826">
    <property type="entry name" value="Carboxylesterase_B_AS"/>
</dbReference>
<dbReference type="PROSITE" id="PS00122">
    <property type="entry name" value="CARBOXYLESTERASE_B_1"/>
    <property type="match status" value="1"/>
</dbReference>
<keyword evidence="2" id="KW-0812">Transmembrane</keyword>
<protein>
    <recommendedName>
        <fullName evidence="3">BD-FAE-like domain-containing protein</fullName>
    </recommendedName>
</protein>
<sequence length="433" mass="48777">MPLNCGRSARQSTIRASRRSEFSPYYHATVIGRESLSLGGYLLKGTSIWLVKLIRLLSFVVVLFPAFLVFGWYYFTCNRTVFRYIEDDAKSTSRHYLDVYGATVDDYFEQNSSQHADGYVEISRSASPMSYSGSNEFVQQQMHSGKPVVVFLTGGAWIIGYKMWGALLARALVPHNIIVVIPDYRNFPQTRVDGMVDDIDASIQWVFDNCREFGGDPNRVVLVGQSAGAHLGSCILINKAIASCESKSVSSHARLSTTTWKGTDLKGFVATSGPYDLLKMQDIFHQHGLDRNITQKLFRKNLVEFSPMHMLQHLRSIGKKCIPSLIPPVLVLHGTDDKTVPCVGAVEFGDALKQIGVNASVKLYDGWSHTDPILEAPMDGNHKFHMDVYNAVKIWTFDDQLTTQLKDFDERHPLCKRICPSFLIPFGRWFNPF</sequence>